<sequence>MASVTLKGNPVQLEGKLLEVGAKAPDFNGTAKDLSTKSLKDYNGKVKILVAVPSLDTSVCAMETKKFHERATKLDGIVTLVVSGDLPFAMNRFCTMEGLDSPNLVTLSQFRDFSFSKAYGTHIADGGLKGLSARAVFVLDKNDTVQYAELVPEIASEPNYEAAIGAAKKLV</sequence>
<comment type="function">
    <text evidence="6">Thiol-specific peroxidase that catalyzes the reduction of hydrogen peroxide and organic hydroperoxides to water and alcohols, respectively. Plays a role in cell protection against oxidative stress by detoxifying peroxides.</text>
</comment>
<dbReference type="OrthoDB" id="9781543at2"/>
<dbReference type="RefSeq" id="WP_100705509.1">
    <property type="nucleotide sequence ID" value="NZ_NPDL01000002.1"/>
</dbReference>
<dbReference type="Proteomes" id="UP000232196">
    <property type="component" value="Unassembled WGS sequence"/>
</dbReference>
<dbReference type="InterPro" id="IPR050455">
    <property type="entry name" value="Tpx_Peroxidase_subfamily"/>
</dbReference>
<gene>
    <name evidence="6" type="primary">tpx</name>
    <name evidence="8" type="ORF">CH357_04160</name>
</gene>
<evidence type="ECO:0000256" key="1">
    <source>
        <dbReference type="ARBA" id="ARBA00022559"/>
    </source>
</evidence>
<evidence type="ECO:0000259" key="7">
    <source>
        <dbReference type="PROSITE" id="PS51352"/>
    </source>
</evidence>
<comment type="subunit">
    <text evidence="6">Homodimer.</text>
</comment>
<dbReference type="EMBL" id="NPDN01000002">
    <property type="protein sequence ID" value="PJZ26692.1"/>
    <property type="molecule type" value="Genomic_DNA"/>
</dbReference>
<dbReference type="PANTHER" id="PTHR43110">
    <property type="entry name" value="THIOL PEROXIDASE"/>
    <property type="match status" value="1"/>
</dbReference>
<organism evidence="8 9">
    <name type="scientific">Leptospira hartskeerlii</name>
    <dbReference type="NCBI Taxonomy" id="2023177"/>
    <lineage>
        <taxon>Bacteria</taxon>
        <taxon>Pseudomonadati</taxon>
        <taxon>Spirochaetota</taxon>
        <taxon>Spirochaetia</taxon>
        <taxon>Leptospirales</taxon>
        <taxon>Leptospiraceae</taxon>
        <taxon>Leptospira</taxon>
    </lineage>
</organism>
<dbReference type="PROSITE" id="PS01265">
    <property type="entry name" value="TPX"/>
    <property type="match status" value="1"/>
</dbReference>
<reference evidence="8 9" key="1">
    <citation type="submission" date="2017-07" db="EMBL/GenBank/DDBJ databases">
        <title>Leptospira spp. isolated from tropical soils.</title>
        <authorList>
            <person name="Thibeaux R."/>
            <person name="Iraola G."/>
            <person name="Ferres I."/>
            <person name="Bierque E."/>
            <person name="Girault D."/>
            <person name="Soupe-Gilbert M.-E."/>
            <person name="Picardeau M."/>
            <person name="Goarant C."/>
        </authorList>
    </citation>
    <scope>NUCLEOTIDE SEQUENCE [LARGE SCALE GENOMIC DNA]</scope>
    <source>
        <strain evidence="8 9">MCA1-C-A1</strain>
    </source>
</reference>
<protein>
    <recommendedName>
        <fullName evidence="6">Thiol peroxidase</fullName>
        <shortName evidence="6">Tpx</shortName>
        <ecNumber evidence="6">1.11.1.24</ecNumber>
    </recommendedName>
    <alternativeName>
        <fullName evidence="6">Peroxiredoxin tpx</fullName>
        <shortName evidence="6">Prx</shortName>
    </alternativeName>
    <alternativeName>
        <fullName evidence="6">Thioredoxin peroxidase</fullName>
    </alternativeName>
    <alternativeName>
        <fullName evidence="6">Thioredoxin-dependent peroxiredoxin</fullName>
    </alternativeName>
</protein>
<dbReference type="PANTHER" id="PTHR43110:SF1">
    <property type="entry name" value="THIOL PEROXIDASE"/>
    <property type="match status" value="1"/>
</dbReference>
<comment type="miscellaneous">
    <text evidence="6">The active site is a conserved redox-active cysteine residue, the peroxidatic cysteine (C(P)), which makes the nucleophilic attack on the peroxide substrate. The peroxide oxidizes the C(P)-SH to cysteine sulfenic acid (C(P)-SOH), which then reacts with another cysteine residue, the resolving cysteine (C(R)), to form a disulfide bridge. The disulfide is subsequently reduced by an appropriate electron donor to complete the catalytic cycle. In this atypical 2-Cys peroxiredoxin, C(R) is present in the same subunit to form an intramolecular disulfide. The disulfide is subsequently reduced by thioredoxin.</text>
</comment>
<evidence type="ECO:0000256" key="4">
    <source>
        <dbReference type="ARBA" id="ARBA00023157"/>
    </source>
</evidence>
<dbReference type="InterPro" id="IPR002065">
    <property type="entry name" value="TPX"/>
</dbReference>
<dbReference type="GO" id="GO:0008379">
    <property type="term" value="F:thioredoxin peroxidase activity"/>
    <property type="evidence" value="ECO:0007669"/>
    <property type="project" value="UniProtKB-UniRule"/>
</dbReference>
<name>A0A2M9XGI8_9LEPT</name>
<dbReference type="NCBIfam" id="NF001808">
    <property type="entry name" value="PRK00522.1"/>
    <property type="match status" value="1"/>
</dbReference>
<dbReference type="EC" id="1.11.1.24" evidence="6"/>
<feature type="domain" description="Thioredoxin" evidence="7">
    <location>
        <begin position="18"/>
        <end position="169"/>
    </location>
</feature>
<comment type="catalytic activity">
    <reaction evidence="6">
        <text>a hydroperoxide + [thioredoxin]-dithiol = an alcohol + [thioredoxin]-disulfide + H2O</text>
        <dbReference type="Rhea" id="RHEA:62620"/>
        <dbReference type="Rhea" id="RHEA-COMP:10698"/>
        <dbReference type="Rhea" id="RHEA-COMP:10700"/>
        <dbReference type="ChEBI" id="CHEBI:15377"/>
        <dbReference type="ChEBI" id="CHEBI:29950"/>
        <dbReference type="ChEBI" id="CHEBI:30879"/>
        <dbReference type="ChEBI" id="CHEBI:35924"/>
        <dbReference type="ChEBI" id="CHEBI:50058"/>
        <dbReference type="EC" id="1.11.1.24"/>
    </reaction>
</comment>
<keyword evidence="5 6" id="KW-0676">Redox-active center</keyword>
<dbReference type="Gene3D" id="3.40.30.10">
    <property type="entry name" value="Glutaredoxin"/>
    <property type="match status" value="1"/>
</dbReference>
<keyword evidence="4 6" id="KW-1015">Disulfide bond</keyword>
<keyword evidence="2 6" id="KW-0049">Antioxidant</keyword>
<dbReference type="SUPFAM" id="SSF52833">
    <property type="entry name" value="Thioredoxin-like"/>
    <property type="match status" value="1"/>
</dbReference>
<dbReference type="CDD" id="cd03014">
    <property type="entry name" value="PRX_Atyp2cys"/>
    <property type="match status" value="1"/>
</dbReference>
<evidence type="ECO:0000256" key="3">
    <source>
        <dbReference type="ARBA" id="ARBA00023002"/>
    </source>
</evidence>
<evidence type="ECO:0000313" key="8">
    <source>
        <dbReference type="EMBL" id="PJZ26692.1"/>
    </source>
</evidence>
<dbReference type="InterPro" id="IPR036249">
    <property type="entry name" value="Thioredoxin-like_sf"/>
</dbReference>
<keyword evidence="1 6" id="KW-0575">Peroxidase</keyword>
<feature type="disulfide bond" description="Redox-active" evidence="6">
    <location>
        <begin position="60"/>
        <end position="94"/>
    </location>
</feature>
<comment type="similarity">
    <text evidence="6">Belongs to the peroxiredoxin family. Tpx subfamily.</text>
</comment>
<evidence type="ECO:0000313" key="9">
    <source>
        <dbReference type="Proteomes" id="UP000232196"/>
    </source>
</evidence>
<evidence type="ECO:0000256" key="2">
    <source>
        <dbReference type="ARBA" id="ARBA00022862"/>
    </source>
</evidence>
<dbReference type="InterPro" id="IPR018219">
    <property type="entry name" value="Tpx_CS"/>
</dbReference>
<dbReference type="InterPro" id="IPR013740">
    <property type="entry name" value="Redoxin"/>
</dbReference>
<keyword evidence="9" id="KW-1185">Reference proteome</keyword>
<keyword evidence="3 6" id="KW-0560">Oxidoreductase</keyword>
<dbReference type="AlphaFoldDB" id="A0A2M9XGI8"/>
<accession>A0A2M9XGI8</accession>
<comment type="caution">
    <text evidence="8">The sequence shown here is derived from an EMBL/GenBank/DDBJ whole genome shotgun (WGS) entry which is preliminary data.</text>
</comment>
<feature type="active site" description="Cysteine sulfenic acid (-SOH) intermediate" evidence="6">
    <location>
        <position position="60"/>
    </location>
</feature>
<dbReference type="Pfam" id="PF08534">
    <property type="entry name" value="Redoxin"/>
    <property type="match status" value="1"/>
</dbReference>
<dbReference type="InterPro" id="IPR013766">
    <property type="entry name" value="Thioredoxin_domain"/>
</dbReference>
<evidence type="ECO:0000256" key="6">
    <source>
        <dbReference type="HAMAP-Rule" id="MF_00269"/>
    </source>
</evidence>
<dbReference type="PROSITE" id="PS51352">
    <property type="entry name" value="THIOREDOXIN_2"/>
    <property type="match status" value="1"/>
</dbReference>
<evidence type="ECO:0000256" key="5">
    <source>
        <dbReference type="ARBA" id="ARBA00023284"/>
    </source>
</evidence>
<dbReference type="HAMAP" id="MF_00269">
    <property type="entry name" value="Tpx"/>
    <property type="match status" value="1"/>
</dbReference>
<proteinExistence type="inferred from homology"/>